<accession>A0A9N7W316</accession>
<keyword evidence="2" id="KW-1185">Reference proteome</keyword>
<gene>
    <name evidence="1" type="ORF">PLEPLA_LOCUS47895</name>
</gene>
<sequence length="151" mass="16426">MWLRSSPEHVGSCPRIHCTWGRPDADPSVPPVSAGREPIRESSSLLSPLLSLDPPEVSLSPFPFIWTQAVLDRCVLKTLWHHSLIAEVPLNAGALGEGEEAVPVKNISAGYKGLSLQAPVWEAPQSPPQWPMANNLLRNHDGVTRLGSVVF</sequence>
<dbReference type="AlphaFoldDB" id="A0A9N7W316"/>
<dbReference type="EMBL" id="CADEAL010004458">
    <property type="protein sequence ID" value="CAB1460058.1"/>
    <property type="molecule type" value="Genomic_DNA"/>
</dbReference>
<protein>
    <submittedName>
        <fullName evidence="1">Uncharacterized protein</fullName>
    </submittedName>
</protein>
<comment type="caution">
    <text evidence="1">The sequence shown here is derived from an EMBL/GenBank/DDBJ whole genome shotgun (WGS) entry which is preliminary data.</text>
</comment>
<dbReference type="Proteomes" id="UP001153269">
    <property type="component" value="Unassembled WGS sequence"/>
</dbReference>
<reference evidence="1" key="1">
    <citation type="submission" date="2020-03" db="EMBL/GenBank/DDBJ databases">
        <authorList>
            <person name="Weist P."/>
        </authorList>
    </citation>
    <scope>NUCLEOTIDE SEQUENCE</scope>
</reference>
<evidence type="ECO:0000313" key="2">
    <source>
        <dbReference type="Proteomes" id="UP001153269"/>
    </source>
</evidence>
<organism evidence="1 2">
    <name type="scientific">Pleuronectes platessa</name>
    <name type="common">European plaice</name>
    <dbReference type="NCBI Taxonomy" id="8262"/>
    <lineage>
        <taxon>Eukaryota</taxon>
        <taxon>Metazoa</taxon>
        <taxon>Chordata</taxon>
        <taxon>Craniata</taxon>
        <taxon>Vertebrata</taxon>
        <taxon>Euteleostomi</taxon>
        <taxon>Actinopterygii</taxon>
        <taxon>Neopterygii</taxon>
        <taxon>Teleostei</taxon>
        <taxon>Neoteleostei</taxon>
        <taxon>Acanthomorphata</taxon>
        <taxon>Carangaria</taxon>
        <taxon>Pleuronectiformes</taxon>
        <taxon>Pleuronectoidei</taxon>
        <taxon>Pleuronectidae</taxon>
        <taxon>Pleuronectes</taxon>
    </lineage>
</organism>
<proteinExistence type="predicted"/>
<evidence type="ECO:0000313" key="1">
    <source>
        <dbReference type="EMBL" id="CAB1460058.1"/>
    </source>
</evidence>
<name>A0A9N7W316_PLEPL</name>